<dbReference type="Proteomes" id="UP000249936">
    <property type="component" value="Unassembled WGS sequence"/>
</dbReference>
<evidence type="ECO:0000256" key="1">
    <source>
        <dbReference type="ARBA" id="ARBA00022908"/>
    </source>
</evidence>
<sequence>MLTALNRYWDYLRIERQMSPHTITNYQHQLDATIKILAQQDIHSWTQVTPSVMRFILAESKKQGLKEKKLGFAFIRIASISQFFGATRRIESESRHRHFCTETRQAFTEKYGWRASSAVACQR</sequence>
<dbReference type="EMBL" id="UASK01000005">
    <property type="protein sequence ID" value="SPX41341.1"/>
    <property type="molecule type" value="Genomic_DNA"/>
</dbReference>
<dbReference type="Gene3D" id="1.10.150.130">
    <property type="match status" value="1"/>
</dbReference>
<feature type="domain" description="Core-binding (CB)" evidence="4">
    <location>
        <begin position="1"/>
        <end position="88"/>
    </location>
</feature>
<proteinExistence type="predicted"/>
<keyword evidence="2 3" id="KW-0238">DNA-binding</keyword>
<protein>
    <submittedName>
        <fullName evidence="5">Site-specific tyrosine recombinase</fullName>
    </submittedName>
</protein>
<dbReference type="PROSITE" id="PS51900">
    <property type="entry name" value="CB"/>
    <property type="match status" value="1"/>
</dbReference>
<gene>
    <name evidence="5" type="primary">xerC_1</name>
    <name evidence="5" type="ORF">NCTC11872_00938</name>
</gene>
<dbReference type="AlphaFoldDB" id="A0A2X1PIB3"/>
<dbReference type="GO" id="GO:0003677">
    <property type="term" value="F:DNA binding"/>
    <property type="evidence" value="ECO:0007669"/>
    <property type="project" value="UniProtKB-UniRule"/>
</dbReference>
<organism evidence="5 6">
    <name type="scientific">Haemophilus influenzae</name>
    <dbReference type="NCBI Taxonomy" id="727"/>
    <lineage>
        <taxon>Bacteria</taxon>
        <taxon>Pseudomonadati</taxon>
        <taxon>Pseudomonadota</taxon>
        <taxon>Gammaproteobacteria</taxon>
        <taxon>Pasteurellales</taxon>
        <taxon>Pasteurellaceae</taxon>
        <taxon>Haemophilus</taxon>
    </lineage>
</organism>
<evidence type="ECO:0000256" key="3">
    <source>
        <dbReference type="PROSITE-ProRule" id="PRU01248"/>
    </source>
</evidence>
<keyword evidence="1" id="KW-0229">DNA integration</keyword>
<dbReference type="InterPro" id="IPR010998">
    <property type="entry name" value="Integrase_recombinase_N"/>
</dbReference>
<evidence type="ECO:0000313" key="6">
    <source>
        <dbReference type="Proteomes" id="UP000249936"/>
    </source>
</evidence>
<name>A0A2X1PIB3_HAEIF</name>
<evidence type="ECO:0000259" key="4">
    <source>
        <dbReference type="PROSITE" id="PS51900"/>
    </source>
</evidence>
<dbReference type="Pfam" id="PF02899">
    <property type="entry name" value="Phage_int_SAM_1"/>
    <property type="match status" value="1"/>
</dbReference>
<dbReference type="InterPro" id="IPR044068">
    <property type="entry name" value="CB"/>
</dbReference>
<evidence type="ECO:0000256" key="2">
    <source>
        <dbReference type="ARBA" id="ARBA00023125"/>
    </source>
</evidence>
<accession>A0A2X1PIB3</accession>
<dbReference type="GO" id="GO:0015074">
    <property type="term" value="P:DNA integration"/>
    <property type="evidence" value="ECO:0007669"/>
    <property type="project" value="UniProtKB-KW"/>
</dbReference>
<dbReference type="InterPro" id="IPR004107">
    <property type="entry name" value="Integrase_SAM-like_N"/>
</dbReference>
<evidence type="ECO:0000313" key="5">
    <source>
        <dbReference type="EMBL" id="SPX41341.1"/>
    </source>
</evidence>
<reference evidence="5 6" key="1">
    <citation type="submission" date="2018-06" db="EMBL/GenBank/DDBJ databases">
        <authorList>
            <consortium name="Pathogen Informatics"/>
            <person name="Doyle S."/>
        </authorList>
    </citation>
    <scope>NUCLEOTIDE SEQUENCE [LARGE SCALE GENOMIC DNA]</scope>
    <source>
        <strain evidence="5 6">NCTC11872</strain>
    </source>
</reference>